<evidence type="ECO:0000256" key="3">
    <source>
        <dbReference type="ARBA" id="ARBA00022452"/>
    </source>
</evidence>
<keyword evidence="2 10" id="KW-0813">Transport</keyword>
<reference evidence="15" key="2">
    <citation type="journal article" date="2021" name="PeerJ">
        <title>Extensive microbial diversity within the chicken gut microbiome revealed by metagenomics and culture.</title>
        <authorList>
            <person name="Gilroy R."/>
            <person name="Ravi A."/>
            <person name="Getino M."/>
            <person name="Pursley I."/>
            <person name="Horton D.L."/>
            <person name="Alikhan N.F."/>
            <person name="Baker D."/>
            <person name="Gharbi K."/>
            <person name="Hall N."/>
            <person name="Watson M."/>
            <person name="Adriaenssens E.M."/>
            <person name="Foster-Nyarko E."/>
            <person name="Jarju S."/>
            <person name="Secka A."/>
            <person name="Antonio M."/>
            <person name="Oren A."/>
            <person name="Chaudhuri R.R."/>
            <person name="La Ragione R."/>
            <person name="Hildebrand F."/>
            <person name="Pallen M.J."/>
        </authorList>
    </citation>
    <scope>NUCLEOTIDE SEQUENCE</scope>
    <source>
        <strain evidence="15">B2-16538</strain>
    </source>
</reference>
<keyword evidence="9 10" id="KW-0998">Cell outer membrane</keyword>
<dbReference type="InterPro" id="IPR037066">
    <property type="entry name" value="Plug_dom_sf"/>
</dbReference>
<sequence>MRRIVPGFCLVTAAGAIMHLYPAHASAAEVTCTYGQDTVSTRLAAATVRAWRPAEAAGIQRTAIDSIALKENISLSFADILSYNSSVFVKQYGRATPSTVSFRGTSASHTQVLWNGMKINSPMLGMTDFSMIPAFLTDRAGLLHGQSSLSAVSGGIGGAVMLETLPPASEGLSMQFVQGLGSFLTVDDFLRLSYRKEGFHVSMRTVFSFSPNRFRYINTDKKEFVYDEEMNIVSSHHPAEYNENGKYMDAHVLLEGGYETRAGDRFRLSVWGLMSGRQLPRLTVDYSDADGFINEQRENTLRAVLSYRRTAGDADISVSAGYSGTGLKYDYAFDAGKGNWSTMNDSHSAFSSMYLDGDMTWHFSRKLTLRAGLSLYRHHVKSLEKVTGQGYDVSRTDGDILVSLNWKPAERAGISLTVREEAYGKRLSLPVPAVSADVLIWKKAGMYLKASAGRNYRYPTLNDMYFLPGGNPDLRPETGFSYDAGYSLSRRWKTVSVSAAGTWFDSRIKDWILWLPYGPRKNFYTPQNLLEVHSYGIEQKIGLRWEWADGWTMEFKGNFTWSPAKNVSGTGRDGDMSAGKQLVYVPEYSASATGSLSFRKWRMLYKWCWYSRRYVMTSNETGPSGSVPPYIMNGLMLSREVDFRRAGISLSLAVNNLFNEHYVTVLSRPMPGINFEFFIGITPRWGMPATKKE</sequence>
<evidence type="ECO:0000256" key="1">
    <source>
        <dbReference type="ARBA" id="ARBA00004571"/>
    </source>
</evidence>
<evidence type="ECO:0000256" key="2">
    <source>
        <dbReference type="ARBA" id="ARBA00022448"/>
    </source>
</evidence>
<comment type="caution">
    <text evidence="15">The sequence shown here is derived from an EMBL/GenBank/DDBJ whole genome shotgun (WGS) entry which is preliminary data.</text>
</comment>
<evidence type="ECO:0000256" key="4">
    <source>
        <dbReference type="ARBA" id="ARBA00022692"/>
    </source>
</evidence>
<feature type="signal peptide" evidence="12">
    <location>
        <begin position="1"/>
        <end position="27"/>
    </location>
</feature>
<evidence type="ECO:0000256" key="12">
    <source>
        <dbReference type="SAM" id="SignalP"/>
    </source>
</evidence>
<organism evidence="15 16">
    <name type="scientific">Candidatus Cryptobacteroides excrementavium</name>
    <dbReference type="NCBI Taxonomy" id="2840759"/>
    <lineage>
        <taxon>Bacteria</taxon>
        <taxon>Pseudomonadati</taxon>
        <taxon>Bacteroidota</taxon>
        <taxon>Bacteroidia</taxon>
        <taxon>Bacteroidales</taxon>
        <taxon>Candidatus Cryptobacteroides</taxon>
    </lineage>
</organism>
<dbReference type="PROSITE" id="PS52016">
    <property type="entry name" value="TONB_DEPENDENT_REC_3"/>
    <property type="match status" value="1"/>
</dbReference>
<dbReference type="PANTHER" id="PTHR30069:SF29">
    <property type="entry name" value="HEMOGLOBIN AND HEMOGLOBIN-HAPTOGLOBIN-BINDING PROTEIN 1-RELATED"/>
    <property type="match status" value="1"/>
</dbReference>
<keyword evidence="6 11" id="KW-0798">TonB box</keyword>
<proteinExistence type="inferred from homology"/>
<evidence type="ECO:0000256" key="11">
    <source>
        <dbReference type="RuleBase" id="RU003357"/>
    </source>
</evidence>
<dbReference type="Gene3D" id="2.40.170.20">
    <property type="entry name" value="TonB-dependent receptor, beta-barrel domain"/>
    <property type="match status" value="1"/>
</dbReference>
<dbReference type="InterPro" id="IPR012910">
    <property type="entry name" value="Plug_dom"/>
</dbReference>
<dbReference type="Proteomes" id="UP000823750">
    <property type="component" value="Unassembled WGS sequence"/>
</dbReference>
<evidence type="ECO:0000256" key="5">
    <source>
        <dbReference type="ARBA" id="ARBA00022729"/>
    </source>
</evidence>
<comment type="subcellular location">
    <subcellularLocation>
        <location evidence="1 10">Cell outer membrane</location>
        <topology evidence="1 10">Multi-pass membrane protein</topology>
    </subcellularLocation>
</comment>
<keyword evidence="5 12" id="KW-0732">Signal</keyword>
<dbReference type="Pfam" id="PF00593">
    <property type="entry name" value="TonB_dep_Rec_b-barrel"/>
    <property type="match status" value="1"/>
</dbReference>
<evidence type="ECO:0000259" key="13">
    <source>
        <dbReference type="Pfam" id="PF00593"/>
    </source>
</evidence>
<dbReference type="Gene3D" id="2.170.130.10">
    <property type="entry name" value="TonB-dependent receptor, plug domain"/>
    <property type="match status" value="1"/>
</dbReference>
<evidence type="ECO:0000256" key="10">
    <source>
        <dbReference type="PROSITE-ProRule" id="PRU01360"/>
    </source>
</evidence>
<comment type="similarity">
    <text evidence="10 11">Belongs to the TonB-dependent receptor family.</text>
</comment>
<evidence type="ECO:0000259" key="14">
    <source>
        <dbReference type="Pfam" id="PF07715"/>
    </source>
</evidence>
<gene>
    <name evidence="15" type="ORF">IAB78_03990</name>
</gene>
<dbReference type="PANTHER" id="PTHR30069">
    <property type="entry name" value="TONB-DEPENDENT OUTER MEMBRANE RECEPTOR"/>
    <property type="match status" value="1"/>
</dbReference>
<feature type="domain" description="TonB-dependent receptor-like beta-barrel" evidence="13">
    <location>
        <begin position="285"/>
        <end position="657"/>
    </location>
</feature>
<dbReference type="InterPro" id="IPR039426">
    <property type="entry name" value="TonB-dep_rcpt-like"/>
</dbReference>
<dbReference type="GO" id="GO:0044718">
    <property type="term" value="P:siderophore transmembrane transport"/>
    <property type="evidence" value="ECO:0007669"/>
    <property type="project" value="TreeGrafter"/>
</dbReference>
<keyword evidence="3 10" id="KW-1134">Transmembrane beta strand</keyword>
<keyword evidence="7 10" id="KW-0472">Membrane</keyword>
<dbReference type="AlphaFoldDB" id="A0A9D9NS12"/>
<dbReference type="Pfam" id="PF07715">
    <property type="entry name" value="Plug"/>
    <property type="match status" value="1"/>
</dbReference>
<evidence type="ECO:0000256" key="9">
    <source>
        <dbReference type="ARBA" id="ARBA00023237"/>
    </source>
</evidence>
<keyword evidence="8 15" id="KW-0675">Receptor</keyword>
<evidence type="ECO:0000256" key="7">
    <source>
        <dbReference type="ARBA" id="ARBA00023136"/>
    </source>
</evidence>
<dbReference type="EMBL" id="JADILX010000070">
    <property type="protein sequence ID" value="MBO8485569.1"/>
    <property type="molecule type" value="Genomic_DNA"/>
</dbReference>
<reference evidence="15" key="1">
    <citation type="submission" date="2020-10" db="EMBL/GenBank/DDBJ databases">
        <authorList>
            <person name="Gilroy R."/>
        </authorList>
    </citation>
    <scope>NUCLEOTIDE SEQUENCE</scope>
    <source>
        <strain evidence="15">B2-16538</strain>
    </source>
</reference>
<protein>
    <submittedName>
        <fullName evidence="15">TonB-dependent receptor</fullName>
    </submittedName>
</protein>
<evidence type="ECO:0000313" key="15">
    <source>
        <dbReference type="EMBL" id="MBO8485569.1"/>
    </source>
</evidence>
<evidence type="ECO:0000313" key="16">
    <source>
        <dbReference type="Proteomes" id="UP000823750"/>
    </source>
</evidence>
<feature type="chain" id="PRO_5039219197" evidence="12">
    <location>
        <begin position="28"/>
        <end position="693"/>
    </location>
</feature>
<accession>A0A9D9NS12</accession>
<feature type="domain" description="TonB-dependent receptor plug" evidence="14">
    <location>
        <begin position="60"/>
        <end position="159"/>
    </location>
</feature>
<keyword evidence="4 10" id="KW-0812">Transmembrane</keyword>
<dbReference type="GO" id="GO:0015344">
    <property type="term" value="F:siderophore uptake transmembrane transporter activity"/>
    <property type="evidence" value="ECO:0007669"/>
    <property type="project" value="TreeGrafter"/>
</dbReference>
<dbReference type="GO" id="GO:0009279">
    <property type="term" value="C:cell outer membrane"/>
    <property type="evidence" value="ECO:0007669"/>
    <property type="project" value="UniProtKB-SubCell"/>
</dbReference>
<dbReference type="SUPFAM" id="SSF56935">
    <property type="entry name" value="Porins"/>
    <property type="match status" value="1"/>
</dbReference>
<dbReference type="InterPro" id="IPR036942">
    <property type="entry name" value="Beta-barrel_TonB_sf"/>
</dbReference>
<dbReference type="InterPro" id="IPR000531">
    <property type="entry name" value="Beta-barrel_TonB"/>
</dbReference>
<name>A0A9D9NS12_9BACT</name>
<evidence type="ECO:0000256" key="6">
    <source>
        <dbReference type="ARBA" id="ARBA00023077"/>
    </source>
</evidence>
<evidence type="ECO:0000256" key="8">
    <source>
        <dbReference type="ARBA" id="ARBA00023170"/>
    </source>
</evidence>